<dbReference type="EMBL" id="JAULUE010002060">
    <property type="protein sequence ID" value="KAK5885585.1"/>
    <property type="molecule type" value="Genomic_DNA"/>
</dbReference>
<evidence type="ECO:0000256" key="1">
    <source>
        <dbReference type="SAM" id="MobiDB-lite"/>
    </source>
</evidence>
<reference evidence="2 3" key="1">
    <citation type="journal article" date="2023" name="Mol. Biol. Evol.">
        <title>Genomics of Secondarily Temperate Adaptation in the Only Non-Antarctic Icefish.</title>
        <authorList>
            <person name="Rivera-Colon A.G."/>
            <person name="Rayamajhi N."/>
            <person name="Minhas B.F."/>
            <person name="Madrigal G."/>
            <person name="Bilyk K.T."/>
            <person name="Yoon V."/>
            <person name="Hune M."/>
            <person name="Gregory S."/>
            <person name="Cheng C.H.C."/>
            <person name="Catchen J.M."/>
        </authorList>
    </citation>
    <scope>NUCLEOTIDE SEQUENCE [LARGE SCALE GENOMIC DNA]</scope>
    <source>
        <strain evidence="2">JC2023a</strain>
    </source>
</reference>
<dbReference type="AlphaFoldDB" id="A0AAN8BJL6"/>
<evidence type="ECO:0000313" key="2">
    <source>
        <dbReference type="EMBL" id="KAK5885585.1"/>
    </source>
</evidence>
<keyword evidence="3" id="KW-1185">Reference proteome</keyword>
<evidence type="ECO:0000313" key="3">
    <source>
        <dbReference type="Proteomes" id="UP001335648"/>
    </source>
</evidence>
<accession>A0AAN8BJL6</accession>
<proteinExistence type="predicted"/>
<feature type="compositionally biased region" description="Basic residues" evidence="1">
    <location>
        <begin position="66"/>
        <end position="77"/>
    </location>
</feature>
<dbReference type="Proteomes" id="UP001335648">
    <property type="component" value="Unassembled WGS sequence"/>
</dbReference>
<gene>
    <name evidence="2" type="ORF">CesoFtcFv8_019281</name>
</gene>
<sequence>MRQHSRLQAHPATSSAALAEALVGQAGRRAGQALGGARQCRGRHHQEFRTGVAVRPAGGQAGPVSRQRRGRQGKRHGPSQGAVRQAASGVARSPGSWASDHQAGWSGGRAGAIKDGQKADPGQERWWQSATAGAQRAFQWEALDRSSRRKWELVRSRGHSDQSKGQLSQEGAEGSNARARAAAQGSQTGHSRCSQSRAGHRLPRSQSAAISAKEQGARSAGRRVQRAPGGRASMAACAAR</sequence>
<protein>
    <submittedName>
        <fullName evidence="2">Uncharacterized protein</fullName>
    </submittedName>
</protein>
<feature type="compositionally biased region" description="Low complexity" evidence="1">
    <location>
        <begin position="170"/>
        <end position="187"/>
    </location>
</feature>
<feature type="compositionally biased region" description="Polar residues" evidence="1">
    <location>
        <begin position="188"/>
        <end position="197"/>
    </location>
</feature>
<comment type="caution">
    <text evidence="2">The sequence shown here is derived from an EMBL/GenBank/DDBJ whole genome shotgun (WGS) entry which is preliminary data.</text>
</comment>
<organism evidence="2 3">
    <name type="scientific">Champsocephalus esox</name>
    <name type="common">pike icefish</name>
    <dbReference type="NCBI Taxonomy" id="159716"/>
    <lineage>
        <taxon>Eukaryota</taxon>
        <taxon>Metazoa</taxon>
        <taxon>Chordata</taxon>
        <taxon>Craniata</taxon>
        <taxon>Vertebrata</taxon>
        <taxon>Euteleostomi</taxon>
        <taxon>Actinopterygii</taxon>
        <taxon>Neopterygii</taxon>
        <taxon>Teleostei</taxon>
        <taxon>Neoteleostei</taxon>
        <taxon>Acanthomorphata</taxon>
        <taxon>Eupercaria</taxon>
        <taxon>Perciformes</taxon>
        <taxon>Notothenioidei</taxon>
        <taxon>Channichthyidae</taxon>
        <taxon>Champsocephalus</taxon>
    </lineage>
</organism>
<feature type="region of interest" description="Disordered" evidence="1">
    <location>
        <begin position="154"/>
        <end position="240"/>
    </location>
</feature>
<feature type="region of interest" description="Disordered" evidence="1">
    <location>
        <begin position="34"/>
        <end position="132"/>
    </location>
</feature>
<name>A0AAN8BJL6_9TELE</name>